<dbReference type="Proteomes" id="UP001372526">
    <property type="component" value="Unassembled WGS sequence"/>
</dbReference>
<reference evidence="1 2" key="1">
    <citation type="submission" date="2024-01" db="EMBL/GenBank/DDBJ databases">
        <title>Seven novel Bacillus-like species.</title>
        <authorList>
            <person name="Liu G."/>
        </authorList>
    </citation>
    <scope>NUCLEOTIDE SEQUENCE [LARGE SCALE GENOMIC DNA]</scope>
    <source>
        <strain evidence="1 2">FJAT-51639</strain>
    </source>
</reference>
<comment type="caution">
    <text evidence="1">The sequence shown here is derived from an EMBL/GenBank/DDBJ whole genome shotgun (WGS) entry which is preliminary data.</text>
</comment>
<evidence type="ECO:0000313" key="2">
    <source>
        <dbReference type="Proteomes" id="UP001372526"/>
    </source>
</evidence>
<gene>
    <name evidence="1" type="ORF">WAZ07_22925</name>
</gene>
<evidence type="ECO:0000313" key="1">
    <source>
        <dbReference type="EMBL" id="MEI4804018.1"/>
    </source>
</evidence>
<keyword evidence="2" id="KW-1185">Reference proteome</keyword>
<sequence>MFGWEAHIDTEMYWDKELKEDIVTGFRTKDEVNEIINKAYKIQKIKLSDGDDVLYKVNVGEVWLGTLKK</sequence>
<organism evidence="1 2">
    <name type="scientific">Bacillus bruguierae</name>
    <dbReference type="NCBI Taxonomy" id="3127667"/>
    <lineage>
        <taxon>Bacteria</taxon>
        <taxon>Bacillati</taxon>
        <taxon>Bacillota</taxon>
        <taxon>Bacilli</taxon>
        <taxon>Bacillales</taxon>
        <taxon>Bacillaceae</taxon>
        <taxon>Bacillus</taxon>
    </lineage>
</organism>
<dbReference type="EMBL" id="JBAWSX010000020">
    <property type="protein sequence ID" value="MEI4804018.1"/>
    <property type="molecule type" value="Genomic_DNA"/>
</dbReference>
<accession>A0ABU8FNA8</accession>
<evidence type="ECO:0008006" key="3">
    <source>
        <dbReference type="Google" id="ProtNLM"/>
    </source>
</evidence>
<protein>
    <recommendedName>
        <fullName evidence="3">Phage protein</fullName>
    </recommendedName>
</protein>
<name>A0ABU8FNA8_9BACI</name>
<proteinExistence type="predicted"/>
<dbReference type="RefSeq" id="WP_336474296.1">
    <property type="nucleotide sequence ID" value="NZ_JBAWSX010000020.1"/>
</dbReference>